<feature type="transmembrane region" description="Helical" evidence="1">
    <location>
        <begin position="109"/>
        <end position="134"/>
    </location>
</feature>
<keyword evidence="1" id="KW-0812">Transmembrane</keyword>
<feature type="transmembrane region" description="Helical" evidence="1">
    <location>
        <begin position="41"/>
        <end position="59"/>
    </location>
</feature>
<keyword evidence="1" id="KW-1133">Transmembrane helix</keyword>
<evidence type="ECO:0000313" key="3">
    <source>
        <dbReference type="Proteomes" id="UP001596274"/>
    </source>
</evidence>
<feature type="transmembrane region" description="Helical" evidence="1">
    <location>
        <begin position="71"/>
        <end position="93"/>
    </location>
</feature>
<comment type="caution">
    <text evidence="2">The sequence shown here is derived from an EMBL/GenBank/DDBJ whole genome shotgun (WGS) entry which is preliminary data.</text>
</comment>
<keyword evidence="1" id="KW-0472">Membrane</keyword>
<evidence type="ECO:0000313" key="2">
    <source>
        <dbReference type="EMBL" id="MFC6770139.1"/>
    </source>
</evidence>
<sequence length="181" mass="19672">MLAVPDWLKWNYSLAPRHAIFVVGVLFVTIGYWRLLPERGFDSITTSLLVVGALGTLGAAIRCSMQERMTLFAWSVLTLVAAFLGGVELLLIYEKTSMANMSATHLEAAVLYTLATAAFVVAIELFLTIAGGIIRRALSSRWGGGGSGSTPEERILTDTEFQEGGYTENSDLKRILGQLLI</sequence>
<evidence type="ECO:0000256" key="1">
    <source>
        <dbReference type="SAM" id="Phobius"/>
    </source>
</evidence>
<organism evidence="2 3">
    <name type="scientific">Halorubrum pallidum</name>
    <dbReference type="NCBI Taxonomy" id="1526114"/>
    <lineage>
        <taxon>Archaea</taxon>
        <taxon>Methanobacteriati</taxon>
        <taxon>Methanobacteriota</taxon>
        <taxon>Stenosarchaea group</taxon>
        <taxon>Halobacteria</taxon>
        <taxon>Halobacteriales</taxon>
        <taxon>Haloferacaceae</taxon>
        <taxon>Halorubrum</taxon>
    </lineage>
</organism>
<keyword evidence="3" id="KW-1185">Reference proteome</keyword>
<protein>
    <submittedName>
        <fullName evidence="2">Uncharacterized protein</fullName>
    </submittedName>
</protein>
<dbReference type="AlphaFoldDB" id="A0ABD5SYV6"/>
<feature type="transmembrane region" description="Helical" evidence="1">
    <location>
        <begin position="18"/>
        <end position="35"/>
    </location>
</feature>
<accession>A0ABD5SYV6</accession>
<reference evidence="2 3" key="1">
    <citation type="journal article" date="2019" name="Int. J. Syst. Evol. Microbiol.">
        <title>The Global Catalogue of Microorganisms (GCM) 10K type strain sequencing project: providing services to taxonomists for standard genome sequencing and annotation.</title>
        <authorList>
            <consortium name="The Broad Institute Genomics Platform"/>
            <consortium name="The Broad Institute Genome Sequencing Center for Infectious Disease"/>
            <person name="Wu L."/>
            <person name="Ma J."/>
        </authorList>
    </citation>
    <scope>NUCLEOTIDE SEQUENCE [LARGE SCALE GENOMIC DNA]</scope>
    <source>
        <strain evidence="2 3">PJ61</strain>
    </source>
</reference>
<gene>
    <name evidence="2" type="ORF">ACFQDD_01130</name>
</gene>
<dbReference type="EMBL" id="JBHSWT010000013">
    <property type="protein sequence ID" value="MFC6770139.1"/>
    <property type="molecule type" value="Genomic_DNA"/>
</dbReference>
<dbReference type="Proteomes" id="UP001596274">
    <property type="component" value="Unassembled WGS sequence"/>
</dbReference>
<name>A0ABD5SYV6_9EURY</name>
<proteinExistence type="predicted"/>